<dbReference type="AlphaFoldDB" id="A0A379LL29"/>
<dbReference type="STRING" id="1123034.GCA_000685805_01504"/>
<evidence type="ECO:0000256" key="2">
    <source>
        <dbReference type="SAM" id="MobiDB-lite"/>
    </source>
</evidence>
<accession>A0A379LL29</accession>
<dbReference type="CDD" id="cd16894">
    <property type="entry name" value="MltD-like"/>
    <property type="match status" value="1"/>
</dbReference>
<dbReference type="Pfam" id="PF01464">
    <property type="entry name" value="SLT"/>
    <property type="match status" value="1"/>
</dbReference>
<dbReference type="SUPFAM" id="SSF54106">
    <property type="entry name" value="LysM domain"/>
    <property type="match status" value="8"/>
</dbReference>
<feature type="domain" description="LysM" evidence="4">
    <location>
        <begin position="892"/>
        <end position="936"/>
    </location>
</feature>
<feature type="region of interest" description="Disordered" evidence="2">
    <location>
        <begin position="863"/>
        <end position="890"/>
    </location>
</feature>
<dbReference type="InterPro" id="IPR023346">
    <property type="entry name" value="Lysozyme-like_dom_sf"/>
</dbReference>
<evidence type="ECO:0000313" key="6">
    <source>
        <dbReference type="Proteomes" id="UP000254123"/>
    </source>
</evidence>
<keyword evidence="3" id="KW-0732">Signal</keyword>
<feature type="signal peptide" evidence="3">
    <location>
        <begin position="1"/>
        <end position="25"/>
    </location>
</feature>
<feature type="domain" description="LysM" evidence="4">
    <location>
        <begin position="968"/>
        <end position="1012"/>
    </location>
</feature>
<dbReference type="GO" id="GO:0008932">
    <property type="term" value="F:lytic endotransglycosylase activity"/>
    <property type="evidence" value="ECO:0007669"/>
    <property type="project" value="TreeGrafter"/>
</dbReference>
<dbReference type="Gene3D" id="1.10.530.10">
    <property type="match status" value="1"/>
</dbReference>
<dbReference type="Proteomes" id="UP000254123">
    <property type="component" value="Unassembled WGS sequence"/>
</dbReference>
<name>A0A379LL29_9GAMM</name>
<dbReference type="EC" id="4.2.2.-" evidence="5"/>
<sequence length="1064" mass="113644">MNFRNTTIQFCKLPLVIAIGSVILAGCNSTAPVQGTQQVIRVPVAQNEAVSNVPATRGYSTSLLDDESLAELENLLEATDMKMVEDDKLAIQQYGNLWDRMRAGFRMNQNYGYGQQQRIDAQKNWFISRQEYINRLTARASRYLYHTVREAERRNIPTELALLPVIESSYDPTGTSNAAAAGLWQFIPSTGRIYGLTQTPTYDGRRDVIESTRAAYDFLTSLHNQFGSWELALAAYNAGPGRVQKAIDANRARGLPTDYWSLSLPTETMHYVPRFMAVAQIVKDTNQYSIYLPAIANRQHFRSVPVNYGVSLMEVSQLTGVSYDELKALNPSLSSGRVDSAGPNRVIIPNQINVVVDSKLSSLNGSGGTIMASNTNNSSPYSIPDSQYKVLSKSPDGLAEFASKARAPQQTSSYIAPTPSFSPGVTISEPPISASEKKRIESELAASNTLPTTSAQLTKNVTIVQEPPLSAEEKSFISQQIRQQSPEVGEVVSSVDGNIKLEAIQTQQSILEARGEEKKISFDRPSSSQQQTTPPKPSGTRSTYTVQRGDTLVNIASRAGLNWRDIADWNQINPNSTLLAGTSLYLYNAKPIKPLDTAVAKPDATQADAQPNTYIVRPGDTLIGTANRVGLSVSRLASYNGLPTNAQLRAGQKLWLIPGMVKTSEASSSSSSSSAYSGKTQSYTVQRGEGLIGLASRFNIPVTTLAAMNDMSPNEQLLVGQRLTVPADTTSSSSSSSNKSSSSSRYSGETTRYTVKSGETLIGIANRIGVPHTQIAEINNFSATTQLQRGQSIKLPVGKDQVARSLNNQTIKYKVQAGDSLTNLANQYNLSVADLAKANNLSVTSNLLIGQVITIPGSDSAATSSSAASSSSSTKNTRTSSSSSSSKASYTGTYKVKAGDGLINLAREYGVSTAELAEANNISPTAGLFVGQTLKVPSSKANTSSSSSGSSSSSNSSSSSAAAVTTSGNYTVKSGDSLTRLANQHGMSVSQLASANGLQNNAQLQVGQKITIPATTTSYKVKSGDSLIGLAKKYGISPEKLAEMNGISSTAMLQLGQTLKVPVQ</sequence>
<feature type="domain" description="LysM" evidence="4">
    <location>
        <begin position="612"/>
        <end position="656"/>
    </location>
</feature>
<feature type="region of interest" description="Disordered" evidence="2">
    <location>
        <begin position="410"/>
        <end position="430"/>
    </location>
</feature>
<feature type="domain" description="LysM" evidence="4">
    <location>
        <begin position="1017"/>
        <end position="1061"/>
    </location>
</feature>
<dbReference type="SUPFAM" id="SSF53955">
    <property type="entry name" value="Lysozyme-like"/>
    <property type="match status" value="1"/>
</dbReference>
<feature type="domain" description="LysM" evidence="4">
    <location>
        <begin position="751"/>
        <end position="795"/>
    </location>
</feature>
<feature type="region of interest" description="Disordered" evidence="2">
    <location>
        <begin position="516"/>
        <end position="546"/>
    </location>
</feature>
<feature type="region of interest" description="Disordered" evidence="2">
    <location>
        <begin position="726"/>
        <end position="751"/>
    </location>
</feature>
<evidence type="ECO:0000256" key="3">
    <source>
        <dbReference type="SAM" id="SignalP"/>
    </source>
</evidence>
<feature type="domain" description="LysM" evidence="4">
    <location>
        <begin position="811"/>
        <end position="855"/>
    </location>
</feature>
<evidence type="ECO:0000259" key="4">
    <source>
        <dbReference type="PROSITE" id="PS51782"/>
    </source>
</evidence>
<dbReference type="PANTHER" id="PTHR33734:SF22">
    <property type="entry name" value="MEMBRANE-BOUND LYTIC MUREIN TRANSGLYCOSYLASE D"/>
    <property type="match status" value="1"/>
</dbReference>
<gene>
    <name evidence="5" type="primary">mltD</name>
    <name evidence="5" type="ORF">NCTC10526_00801</name>
</gene>
<feature type="compositionally biased region" description="Polar residues" evidence="2">
    <location>
        <begin position="410"/>
        <end position="425"/>
    </location>
</feature>
<dbReference type="InterPro" id="IPR036779">
    <property type="entry name" value="LysM_dom_sf"/>
</dbReference>
<dbReference type="RefSeq" id="WP_028859017.1">
    <property type="nucleotide sequence ID" value="NZ_CAJHAQ010000001.1"/>
</dbReference>
<keyword evidence="6" id="KW-1185">Reference proteome</keyword>
<dbReference type="PROSITE" id="PS00922">
    <property type="entry name" value="TRANSGLYCOSYLASE"/>
    <property type="match status" value="1"/>
</dbReference>
<protein>
    <submittedName>
        <fullName evidence="5">Membrane-bound lytic murein transglycosylase D</fullName>
        <ecNumber evidence="5">4.2.2.-</ecNumber>
    </submittedName>
</protein>
<keyword evidence="5" id="KW-0456">Lyase</keyword>
<evidence type="ECO:0000313" key="5">
    <source>
        <dbReference type="EMBL" id="SUD90474.1"/>
    </source>
</evidence>
<dbReference type="PROSITE" id="PS51782">
    <property type="entry name" value="LYSM"/>
    <property type="match status" value="8"/>
</dbReference>
<feature type="chain" id="PRO_5016730866" evidence="3">
    <location>
        <begin position="26"/>
        <end position="1064"/>
    </location>
</feature>
<dbReference type="GO" id="GO:0000270">
    <property type="term" value="P:peptidoglycan metabolic process"/>
    <property type="evidence" value="ECO:0007669"/>
    <property type="project" value="InterPro"/>
</dbReference>
<organism evidence="5 6">
    <name type="scientific">Psychrobacter phenylpyruvicus</name>
    <dbReference type="NCBI Taxonomy" id="29432"/>
    <lineage>
        <taxon>Bacteria</taxon>
        <taxon>Pseudomonadati</taxon>
        <taxon>Pseudomonadota</taxon>
        <taxon>Gammaproteobacteria</taxon>
        <taxon>Moraxellales</taxon>
        <taxon>Moraxellaceae</taxon>
        <taxon>Psychrobacter</taxon>
    </lineage>
</organism>
<feature type="domain" description="LysM" evidence="4">
    <location>
        <begin position="542"/>
        <end position="586"/>
    </location>
</feature>
<comment type="similarity">
    <text evidence="1">Belongs to the transglycosylase Slt family.</text>
</comment>
<dbReference type="Pfam" id="PF01476">
    <property type="entry name" value="LysM"/>
    <property type="match status" value="8"/>
</dbReference>
<feature type="domain" description="LysM" evidence="4">
    <location>
        <begin position="681"/>
        <end position="725"/>
    </location>
</feature>
<dbReference type="CDD" id="cd00118">
    <property type="entry name" value="LysM"/>
    <property type="match status" value="8"/>
</dbReference>
<dbReference type="InterPro" id="IPR018392">
    <property type="entry name" value="LysM"/>
</dbReference>
<dbReference type="GO" id="GO:0016020">
    <property type="term" value="C:membrane"/>
    <property type="evidence" value="ECO:0007669"/>
    <property type="project" value="InterPro"/>
</dbReference>
<dbReference type="SMART" id="SM00257">
    <property type="entry name" value="LysM"/>
    <property type="match status" value="8"/>
</dbReference>
<dbReference type="EMBL" id="UGVC01000001">
    <property type="protein sequence ID" value="SUD90474.1"/>
    <property type="molecule type" value="Genomic_DNA"/>
</dbReference>
<dbReference type="PANTHER" id="PTHR33734">
    <property type="entry name" value="LYSM DOMAIN-CONTAINING GPI-ANCHORED PROTEIN 2"/>
    <property type="match status" value="1"/>
</dbReference>
<evidence type="ECO:0000256" key="1">
    <source>
        <dbReference type="ARBA" id="ARBA00007734"/>
    </source>
</evidence>
<reference evidence="5 6" key="1">
    <citation type="submission" date="2018-06" db="EMBL/GenBank/DDBJ databases">
        <authorList>
            <consortium name="Pathogen Informatics"/>
            <person name="Doyle S."/>
        </authorList>
    </citation>
    <scope>NUCLEOTIDE SEQUENCE [LARGE SCALE GENOMIC DNA]</scope>
    <source>
        <strain evidence="5 6">NCTC10526</strain>
    </source>
</reference>
<feature type="compositionally biased region" description="Polar residues" evidence="2">
    <location>
        <begin position="524"/>
        <end position="546"/>
    </location>
</feature>
<feature type="compositionally biased region" description="Low complexity" evidence="2">
    <location>
        <begin position="731"/>
        <end position="747"/>
    </location>
</feature>
<proteinExistence type="inferred from homology"/>
<dbReference type="InterPro" id="IPR008258">
    <property type="entry name" value="Transglycosylase_SLT_dom_1"/>
</dbReference>
<feature type="region of interest" description="Disordered" evidence="2">
    <location>
        <begin position="939"/>
        <end position="962"/>
    </location>
</feature>
<dbReference type="PROSITE" id="PS51257">
    <property type="entry name" value="PROKAR_LIPOPROTEIN"/>
    <property type="match status" value="1"/>
</dbReference>
<dbReference type="InterPro" id="IPR000189">
    <property type="entry name" value="Transglyc_AS"/>
</dbReference>
<dbReference type="Gene3D" id="3.10.350.10">
    <property type="entry name" value="LysM domain"/>
    <property type="match status" value="8"/>
</dbReference>